<protein>
    <recommendedName>
        <fullName evidence="2">Shavenoid isoform B-like N-terminal domain-containing protein</fullName>
    </recommendedName>
</protein>
<comment type="caution">
    <text evidence="3">The sequence shown here is derived from an EMBL/GenBank/DDBJ whole genome shotgun (WGS) entry which is preliminary data.</text>
</comment>
<feature type="signal peptide" evidence="1">
    <location>
        <begin position="1"/>
        <end position="19"/>
    </location>
</feature>
<dbReference type="AlphaFoldDB" id="A0A8X6X565"/>
<dbReference type="PANTHER" id="PTHR39387:SF1">
    <property type="entry name" value="SHAVENOID, ISOFORM B"/>
    <property type="match status" value="1"/>
</dbReference>
<dbReference type="Pfam" id="PF23328">
    <property type="entry name" value="Sha_B_N"/>
    <property type="match status" value="1"/>
</dbReference>
<dbReference type="EMBL" id="BMAV01005408">
    <property type="protein sequence ID" value="GFY46450.1"/>
    <property type="molecule type" value="Genomic_DNA"/>
</dbReference>
<feature type="chain" id="PRO_5036490794" description="Shavenoid isoform B-like N-terminal domain-containing protein" evidence="1">
    <location>
        <begin position="20"/>
        <end position="226"/>
    </location>
</feature>
<dbReference type="InterPro" id="IPR057507">
    <property type="entry name" value="Sha_B-like_N"/>
</dbReference>
<evidence type="ECO:0000259" key="2">
    <source>
        <dbReference type="Pfam" id="PF23328"/>
    </source>
</evidence>
<keyword evidence="1" id="KW-0732">Signal</keyword>
<feature type="domain" description="Shavenoid isoform B-like N-terminal" evidence="2">
    <location>
        <begin position="23"/>
        <end position="81"/>
    </location>
</feature>
<dbReference type="OrthoDB" id="6346242at2759"/>
<name>A0A8X6X565_9ARAC</name>
<gene>
    <name evidence="3" type="primary">AVEN_223500_1</name>
    <name evidence="3" type="ORF">TNIN_133211</name>
</gene>
<evidence type="ECO:0000313" key="4">
    <source>
        <dbReference type="Proteomes" id="UP000886998"/>
    </source>
</evidence>
<evidence type="ECO:0000256" key="1">
    <source>
        <dbReference type="SAM" id="SignalP"/>
    </source>
</evidence>
<keyword evidence="4" id="KW-1185">Reference proteome</keyword>
<reference evidence="3" key="1">
    <citation type="submission" date="2020-08" db="EMBL/GenBank/DDBJ databases">
        <title>Multicomponent nature underlies the extraordinary mechanical properties of spider dragline silk.</title>
        <authorList>
            <person name="Kono N."/>
            <person name="Nakamura H."/>
            <person name="Mori M."/>
            <person name="Yoshida Y."/>
            <person name="Ohtoshi R."/>
            <person name="Malay A.D."/>
            <person name="Moran D.A.P."/>
            <person name="Tomita M."/>
            <person name="Numata K."/>
            <person name="Arakawa K."/>
        </authorList>
    </citation>
    <scope>NUCLEOTIDE SEQUENCE</scope>
</reference>
<evidence type="ECO:0000313" key="3">
    <source>
        <dbReference type="EMBL" id="GFY46450.1"/>
    </source>
</evidence>
<sequence length="226" mass="25509">MKMCLVAYLILSCFVLVSTESIGHVTRDYFGDIFTLQKCVPNSCNKDGRRAAQIPGENCRCQCAPSHYTFREDQKQCIKDIGECPVVMYFVRPFAIEKIPLVFLPMTGQLVYPGAHLTVSGVTRLPSSKQHTLSCNVKASLLMTSNGFQPIRTPSQIFGVYYDGNKTFLQWLGHDEDRKRLQQHLVLIRLSCESEAPGGAYFEPCAALRIGWAPGKQYCFPINYFF</sequence>
<organism evidence="3 4">
    <name type="scientific">Trichonephila inaurata madagascariensis</name>
    <dbReference type="NCBI Taxonomy" id="2747483"/>
    <lineage>
        <taxon>Eukaryota</taxon>
        <taxon>Metazoa</taxon>
        <taxon>Ecdysozoa</taxon>
        <taxon>Arthropoda</taxon>
        <taxon>Chelicerata</taxon>
        <taxon>Arachnida</taxon>
        <taxon>Araneae</taxon>
        <taxon>Araneomorphae</taxon>
        <taxon>Entelegynae</taxon>
        <taxon>Araneoidea</taxon>
        <taxon>Nephilidae</taxon>
        <taxon>Trichonephila</taxon>
        <taxon>Trichonephila inaurata</taxon>
    </lineage>
</organism>
<dbReference type="Proteomes" id="UP000886998">
    <property type="component" value="Unassembled WGS sequence"/>
</dbReference>
<dbReference type="GO" id="GO:0005938">
    <property type="term" value="C:cell cortex"/>
    <property type="evidence" value="ECO:0007669"/>
    <property type="project" value="TreeGrafter"/>
</dbReference>
<dbReference type="PANTHER" id="PTHR39387">
    <property type="entry name" value="SHAVENOID, ISOFORM B"/>
    <property type="match status" value="1"/>
</dbReference>
<proteinExistence type="predicted"/>
<accession>A0A8X6X565</accession>